<comment type="caution">
    <text evidence="3">The sequence shown here is derived from an EMBL/GenBank/DDBJ whole genome shotgun (WGS) entry which is preliminary data.</text>
</comment>
<dbReference type="EMBL" id="CAJVCE010000018">
    <property type="protein sequence ID" value="CAG7652696.1"/>
    <property type="molecule type" value="Genomic_DNA"/>
</dbReference>
<dbReference type="Pfam" id="PF04734">
    <property type="entry name" value="Ceramidase_alk"/>
    <property type="match status" value="1"/>
</dbReference>
<evidence type="ECO:0000259" key="2">
    <source>
        <dbReference type="Pfam" id="PF04734"/>
    </source>
</evidence>
<reference evidence="3 4" key="1">
    <citation type="submission" date="2021-06" db="EMBL/GenBank/DDBJ databases">
        <authorList>
            <person name="Criscuolo A."/>
        </authorList>
    </citation>
    <scope>NUCLEOTIDE SEQUENCE [LARGE SCALE GENOMIC DNA]</scope>
    <source>
        <strain evidence="4">CIP 111802</strain>
    </source>
</reference>
<dbReference type="EC" id="3.5.1.23" evidence="1"/>
<keyword evidence="1" id="KW-0378">Hydrolase</keyword>
<dbReference type="PANTHER" id="PTHR12670">
    <property type="entry name" value="CERAMIDASE"/>
    <property type="match status" value="1"/>
</dbReference>
<accession>A0ABN7TRF4</accession>
<keyword evidence="1" id="KW-0443">Lipid metabolism</keyword>
<sequence length="375" mass="41019">MSGRESLTMGMSKFDITPSLPCDLGGYATRGKLADSVHSRLYGKCMAGCDGETRFALVSLDLLGIDRNIRDAVIRRLQIEERIPPDRVSLFATHTHCAIDGVPDVLHKGLWTTDPGHLPMEYRHRLTDAIVSGVRKALASLRKVRLQWYRAECPGVAGNRRDKGKTADPALSVLHICDPEGSKVIGGLLHFACHPTVIGPQTSTVSSDFPGAAASLMEKQHPGAVFLYANGAAGDISTRYTRRASDPAEAERVGSLLVSCLTKAKELPSLQQYDSAMSAFEFQDRLGGNSIRTVLQRIVLGGMTLWMIPGELFSSFASVLRQRNAGHVVVCYANDYIGYIPDEEAWTSGGYEVEVSRLTSGEIRRMSMFWENEGV</sequence>
<comment type="catalytic activity">
    <reaction evidence="1">
        <text>an N-acylsphing-4-enine + H2O = sphing-4-enine + a fatty acid</text>
        <dbReference type="Rhea" id="RHEA:20856"/>
        <dbReference type="ChEBI" id="CHEBI:15377"/>
        <dbReference type="ChEBI" id="CHEBI:28868"/>
        <dbReference type="ChEBI" id="CHEBI:52639"/>
        <dbReference type="ChEBI" id="CHEBI:57756"/>
        <dbReference type="EC" id="3.5.1.23"/>
    </reaction>
</comment>
<proteinExistence type="inferred from homology"/>
<gene>
    <name evidence="3" type="ORF">PAECIP111802_05304</name>
</gene>
<evidence type="ECO:0000313" key="3">
    <source>
        <dbReference type="EMBL" id="CAG7652696.1"/>
    </source>
</evidence>
<name>A0ABN7TRF4_9BACL</name>
<dbReference type="InterPro" id="IPR031329">
    <property type="entry name" value="NEUT/ALK_ceramidase_N"/>
</dbReference>
<feature type="domain" description="Neutral/alkaline non-lysosomal ceramidase N-terminal" evidence="2">
    <location>
        <begin position="9"/>
        <end position="223"/>
    </location>
</feature>
<dbReference type="PANTHER" id="PTHR12670:SF1">
    <property type="entry name" value="NEUTRAL CERAMIDASE"/>
    <property type="match status" value="1"/>
</dbReference>
<evidence type="ECO:0000313" key="4">
    <source>
        <dbReference type="Proteomes" id="UP000730618"/>
    </source>
</evidence>
<dbReference type="Proteomes" id="UP000730618">
    <property type="component" value="Unassembled WGS sequence"/>
</dbReference>
<keyword evidence="4" id="KW-1185">Reference proteome</keyword>
<dbReference type="InterPro" id="IPR006823">
    <property type="entry name" value="Ceramidase_alk"/>
</dbReference>
<organism evidence="3 4">
    <name type="scientific">Paenibacillus allorhizosphaerae</name>
    <dbReference type="NCBI Taxonomy" id="2849866"/>
    <lineage>
        <taxon>Bacteria</taxon>
        <taxon>Bacillati</taxon>
        <taxon>Bacillota</taxon>
        <taxon>Bacilli</taxon>
        <taxon>Bacillales</taxon>
        <taxon>Paenibacillaceae</taxon>
        <taxon>Paenibacillus</taxon>
    </lineage>
</organism>
<comment type="similarity">
    <text evidence="1">Belongs to the neutral ceramidase family.</text>
</comment>
<protein>
    <recommendedName>
        <fullName evidence="1">Neutral ceramidase</fullName>
        <ecNumber evidence="1">3.5.1.23</ecNumber>
    </recommendedName>
</protein>
<evidence type="ECO:0000256" key="1">
    <source>
        <dbReference type="RuleBase" id="RU366019"/>
    </source>
</evidence>
<dbReference type="RefSeq" id="WP_218101522.1">
    <property type="nucleotide sequence ID" value="NZ_CAJVCE010000018.1"/>
</dbReference>
<keyword evidence="1" id="KW-0746">Sphingolipid metabolism</keyword>